<accession>A0A371G7R7</accession>
<dbReference type="AlphaFoldDB" id="A0A371G7R7"/>
<sequence length="141" mass="16345">MGRAGHIIRVVEFRTKHLRRILHFLSCVFYSHGGARCFQWCLSRLRKRRSRIERPKVVRGDRMTCHRTLVDLILSVLANGVQNRVNPTLLRQFALSRDRVSFDNSSPVTNTSDSVEYSSTNNFAKPEQMENNDRTPKELAT</sequence>
<proteinExistence type="predicted"/>
<evidence type="ECO:0000256" key="1">
    <source>
        <dbReference type="SAM" id="MobiDB-lite"/>
    </source>
</evidence>
<feature type="region of interest" description="Disordered" evidence="1">
    <location>
        <begin position="101"/>
        <end position="141"/>
    </location>
</feature>
<name>A0A371G7R7_MUCPR</name>
<gene>
    <name evidence="2" type="ORF">CR513_32061</name>
</gene>
<keyword evidence="3" id="KW-1185">Reference proteome</keyword>
<evidence type="ECO:0000313" key="3">
    <source>
        <dbReference type="Proteomes" id="UP000257109"/>
    </source>
</evidence>
<comment type="caution">
    <text evidence="2">The sequence shown here is derived from an EMBL/GenBank/DDBJ whole genome shotgun (WGS) entry which is preliminary data.</text>
</comment>
<feature type="non-terminal residue" evidence="2">
    <location>
        <position position="1"/>
    </location>
</feature>
<dbReference type="EMBL" id="QJKJ01006473">
    <property type="protein sequence ID" value="RDX86596.1"/>
    <property type="molecule type" value="Genomic_DNA"/>
</dbReference>
<dbReference type="Proteomes" id="UP000257109">
    <property type="component" value="Unassembled WGS sequence"/>
</dbReference>
<feature type="compositionally biased region" description="Basic and acidic residues" evidence="1">
    <location>
        <begin position="127"/>
        <end position="141"/>
    </location>
</feature>
<reference evidence="2" key="1">
    <citation type="submission" date="2018-05" db="EMBL/GenBank/DDBJ databases">
        <title>Draft genome of Mucuna pruriens seed.</title>
        <authorList>
            <person name="Nnadi N.E."/>
            <person name="Vos R."/>
            <person name="Hasami M.H."/>
            <person name="Devisetty U.K."/>
            <person name="Aguiy J.C."/>
        </authorList>
    </citation>
    <scope>NUCLEOTIDE SEQUENCE [LARGE SCALE GENOMIC DNA]</scope>
    <source>
        <strain evidence="2">JCA_2017</strain>
    </source>
</reference>
<evidence type="ECO:0000313" key="2">
    <source>
        <dbReference type="EMBL" id="RDX86596.1"/>
    </source>
</evidence>
<feature type="compositionally biased region" description="Polar residues" evidence="1">
    <location>
        <begin position="102"/>
        <end position="123"/>
    </location>
</feature>
<organism evidence="2 3">
    <name type="scientific">Mucuna pruriens</name>
    <name type="common">Velvet bean</name>
    <name type="synonym">Dolichos pruriens</name>
    <dbReference type="NCBI Taxonomy" id="157652"/>
    <lineage>
        <taxon>Eukaryota</taxon>
        <taxon>Viridiplantae</taxon>
        <taxon>Streptophyta</taxon>
        <taxon>Embryophyta</taxon>
        <taxon>Tracheophyta</taxon>
        <taxon>Spermatophyta</taxon>
        <taxon>Magnoliopsida</taxon>
        <taxon>eudicotyledons</taxon>
        <taxon>Gunneridae</taxon>
        <taxon>Pentapetalae</taxon>
        <taxon>rosids</taxon>
        <taxon>fabids</taxon>
        <taxon>Fabales</taxon>
        <taxon>Fabaceae</taxon>
        <taxon>Papilionoideae</taxon>
        <taxon>50 kb inversion clade</taxon>
        <taxon>NPAAA clade</taxon>
        <taxon>indigoferoid/millettioid clade</taxon>
        <taxon>Phaseoleae</taxon>
        <taxon>Mucuna</taxon>
    </lineage>
</organism>
<protein>
    <submittedName>
        <fullName evidence="2">Uncharacterized protein</fullName>
    </submittedName>
</protein>